<protein>
    <submittedName>
        <fullName evidence="2">PHP domain-containing protein</fullName>
    </submittedName>
</protein>
<dbReference type="Pfam" id="PF02811">
    <property type="entry name" value="PHP"/>
    <property type="match status" value="1"/>
</dbReference>
<dbReference type="PANTHER" id="PTHR42924:SF3">
    <property type="entry name" value="POLYMERASE_HISTIDINOL PHOSPHATASE N-TERMINAL DOMAIN-CONTAINING PROTEIN"/>
    <property type="match status" value="1"/>
</dbReference>
<dbReference type="InterPro" id="IPR003141">
    <property type="entry name" value="Pol/His_phosphatase_N"/>
</dbReference>
<organism evidence="2 3">
    <name type="scientific">Synechococcus elongatus PCC 11801</name>
    <dbReference type="NCBI Taxonomy" id="2219813"/>
    <lineage>
        <taxon>Bacteria</taxon>
        <taxon>Bacillati</taxon>
        <taxon>Cyanobacteriota</taxon>
        <taxon>Cyanophyceae</taxon>
        <taxon>Synechococcales</taxon>
        <taxon>Synechococcaceae</taxon>
        <taxon>Synechococcus</taxon>
    </lineage>
</organism>
<dbReference type="Gene3D" id="3.20.20.140">
    <property type="entry name" value="Metal-dependent hydrolases"/>
    <property type="match status" value="1"/>
</dbReference>
<evidence type="ECO:0000313" key="3">
    <source>
        <dbReference type="Proteomes" id="UP000267249"/>
    </source>
</evidence>
<dbReference type="RefSeq" id="WP_208672632.1">
    <property type="nucleotide sequence ID" value="NZ_CP030139.2"/>
</dbReference>
<evidence type="ECO:0000313" key="2">
    <source>
        <dbReference type="EMBL" id="AZB73674.2"/>
    </source>
</evidence>
<dbReference type="EMBL" id="CP030139">
    <property type="protein sequence ID" value="AZB73674.2"/>
    <property type="molecule type" value="Genomic_DNA"/>
</dbReference>
<proteinExistence type="predicted"/>
<dbReference type="Proteomes" id="UP000267249">
    <property type="component" value="Chromosome"/>
</dbReference>
<evidence type="ECO:0000259" key="1">
    <source>
        <dbReference type="SMART" id="SM00481"/>
    </source>
</evidence>
<reference evidence="2 3" key="1">
    <citation type="journal article" date="2018" name="Sci. Rep.">
        <title>Genome Features and Biochemical Characteristics of a Robust, Fast Growing and Naturally Transformable Cyanobacterium Synechococcus elongatus PCC 11801 Isolated from India.</title>
        <authorList>
            <person name="Jaiswal D."/>
            <person name="Sengupta A."/>
            <person name="Sohoni S."/>
            <person name="Sengupta S."/>
            <person name="Phadnavis A.G."/>
            <person name="Pakrasi H.B."/>
            <person name="Wangikar P.P."/>
        </authorList>
    </citation>
    <scope>NUCLEOTIDE SEQUENCE [LARGE SCALE GENOMIC DNA]</scope>
    <source>
        <strain evidence="2 3">PCC 11801</strain>
    </source>
</reference>
<sequence>MGRALTNRTADRINLTAAAAQVQSVLQGIEAESCPRTYNFHLHTTCSDGKLQPREVMEQAIAIGLRGLAITDHHGIRGYEAACAWLEDYQWRSGGRSPLPKLWVGTEINADLQGTEVHILAYGFQADHVAMRPYLIGRPPQGDAHLAPAVITAIQRAGGLAVLAHPARYRRSPQELILAAHRYGIDGVETYYAYGNPTPWQATPEPTQAVAALAAELNLLSSCGTDTHGRSLLSRL</sequence>
<dbReference type="InterPro" id="IPR004013">
    <property type="entry name" value="PHP_dom"/>
</dbReference>
<dbReference type="PANTHER" id="PTHR42924">
    <property type="entry name" value="EXONUCLEASE"/>
    <property type="match status" value="1"/>
</dbReference>
<feature type="domain" description="Polymerase/histidinol phosphatase N-terminal" evidence="1">
    <location>
        <begin position="38"/>
        <end position="112"/>
    </location>
</feature>
<accession>A0AAN1UVE6</accession>
<dbReference type="SMART" id="SM00481">
    <property type="entry name" value="POLIIIAc"/>
    <property type="match status" value="1"/>
</dbReference>
<dbReference type="InterPro" id="IPR052018">
    <property type="entry name" value="PHP_domain"/>
</dbReference>
<dbReference type="CDD" id="cd07438">
    <property type="entry name" value="PHP_HisPPase_AMP"/>
    <property type="match status" value="1"/>
</dbReference>
<dbReference type="InterPro" id="IPR016195">
    <property type="entry name" value="Pol/histidinol_Pase-like"/>
</dbReference>
<dbReference type="AlphaFoldDB" id="A0AAN1UVE6"/>
<name>A0AAN1UVE6_SYNEL</name>
<gene>
    <name evidence="2" type="ORF">DOP62_07310</name>
</gene>
<dbReference type="GO" id="GO:0004534">
    <property type="term" value="F:5'-3' RNA exonuclease activity"/>
    <property type="evidence" value="ECO:0007669"/>
    <property type="project" value="TreeGrafter"/>
</dbReference>
<dbReference type="GO" id="GO:0035312">
    <property type="term" value="F:5'-3' DNA exonuclease activity"/>
    <property type="evidence" value="ECO:0007669"/>
    <property type="project" value="TreeGrafter"/>
</dbReference>
<dbReference type="SUPFAM" id="SSF89550">
    <property type="entry name" value="PHP domain-like"/>
    <property type="match status" value="1"/>
</dbReference>